<dbReference type="AlphaFoldDB" id="A0A1D6G2P4"/>
<feature type="region of interest" description="Disordered" evidence="1">
    <location>
        <begin position="22"/>
        <end position="156"/>
    </location>
</feature>
<dbReference type="PRINTS" id="PR01217">
    <property type="entry name" value="PRICHEXTENSN"/>
</dbReference>
<name>A0A1D6G2P4_MAIZE</name>
<dbReference type="STRING" id="4577.A0A1D6G2P4"/>
<feature type="domain" description="DUF7086" evidence="2">
    <location>
        <begin position="201"/>
        <end position="335"/>
    </location>
</feature>
<dbReference type="OMA" id="ARATHRC"/>
<proteinExistence type="predicted"/>
<feature type="compositionally biased region" description="Pro residues" evidence="1">
    <location>
        <begin position="26"/>
        <end position="41"/>
    </location>
</feature>
<dbReference type="PaxDb" id="4577-GRMZM2G487776_P01"/>
<feature type="compositionally biased region" description="Pro residues" evidence="1">
    <location>
        <begin position="128"/>
        <end position="146"/>
    </location>
</feature>
<reference evidence="3" key="1">
    <citation type="submission" date="2015-12" db="EMBL/GenBank/DDBJ databases">
        <title>Update maize B73 reference genome by single molecule sequencing technologies.</title>
        <authorList>
            <consortium name="Maize Genome Sequencing Project"/>
            <person name="Ware D."/>
        </authorList>
    </citation>
    <scope>NUCLEOTIDE SEQUENCE</scope>
    <source>
        <tissue evidence="3">Seedling</tissue>
    </source>
</reference>
<dbReference type="InterPro" id="IPR055513">
    <property type="entry name" value="DUF7086"/>
</dbReference>
<dbReference type="PANTHER" id="PTHR34272:SF3">
    <property type="entry name" value="OS01G0693100 PROTEIN"/>
    <property type="match status" value="1"/>
</dbReference>
<dbReference type="PANTHER" id="PTHR34272">
    <property type="entry name" value="EXPRESSED PROTEIN"/>
    <property type="match status" value="1"/>
</dbReference>
<evidence type="ECO:0000259" key="2">
    <source>
        <dbReference type="Pfam" id="PF23324"/>
    </source>
</evidence>
<dbReference type="EMBL" id="CM000784">
    <property type="protein sequence ID" value="AQK97636.1"/>
    <property type="molecule type" value="Genomic_DNA"/>
</dbReference>
<dbReference type="InParanoid" id="A0A1D6G2P4"/>
<dbReference type="Pfam" id="PF23324">
    <property type="entry name" value="DUF7086"/>
    <property type="match status" value="1"/>
</dbReference>
<dbReference type="eggNOG" id="ENOG502RK6X">
    <property type="taxonomic scope" value="Eukaryota"/>
</dbReference>
<evidence type="ECO:0000256" key="1">
    <source>
        <dbReference type="SAM" id="MobiDB-lite"/>
    </source>
</evidence>
<evidence type="ECO:0000313" key="3">
    <source>
        <dbReference type="EMBL" id="AQK97636.1"/>
    </source>
</evidence>
<protein>
    <submittedName>
        <fullName evidence="3">Hydroxyproline-rich glycoprotein family protein</fullName>
    </submittedName>
</protein>
<organism evidence="3">
    <name type="scientific">Zea mays</name>
    <name type="common">Maize</name>
    <dbReference type="NCBI Taxonomy" id="4577"/>
    <lineage>
        <taxon>Eukaryota</taxon>
        <taxon>Viridiplantae</taxon>
        <taxon>Streptophyta</taxon>
        <taxon>Embryophyta</taxon>
        <taxon>Tracheophyta</taxon>
        <taxon>Spermatophyta</taxon>
        <taxon>Magnoliopsida</taxon>
        <taxon>Liliopsida</taxon>
        <taxon>Poales</taxon>
        <taxon>Poaceae</taxon>
        <taxon>PACMAD clade</taxon>
        <taxon>Panicoideae</taxon>
        <taxon>Andropogonodae</taxon>
        <taxon>Andropogoneae</taxon>
        <taxon>Tripsacinae</taxon>
        <taxon>Zea</taxon>
    </lineage>
</organism>
<accession>A0A1D6G2P4</accession>
<feature type="compositionally biased region" description="Pro residues" evidence="1">
    <location>
        <begin position="77"/>
        <end position="92"/>
    </location>
</feature>
<gene>
    <name evidence="3" type="ORF">ZEAMMB73_Zm00001d011637</name>
</gene>
<sequence length="339" mass="36905">MFTGRLDDLQLAAATLGNSWASLRPCSPPPHPPHPTPPPPSGALDATYRRIKSDSPARATHRCLDNGLEPIYAAAPDSPPSHPPHPSPPSPSGAPDVSCHCLNSDSPPRATHRRLNNGSKHIYAAAPASPPPHPPRSSPPPPPQPVSPGATCSRLNNDSATIRDSVAPTSTPPVAPRADAGDHVMMLFPGATERPAQHGTLQSLLSRGVTSVEGQAQCKRCGARKAIAYDLESKFRELHDYIVMNRHAMYNRAPKAWRLPVLPNCDACGQKGSMWPEIASDKREINWLFLFLGEMLGCCTLEQLKYFCMNNGQHHRTGAKDRVLYYAYIEMSNQLFSFD</sequence>